<sequence length="105" mass="11600">MQKVIAAGGVHQDEDGWWIDDASGELIGPDPEIERPETEPAKTIPFADAFPELAAEMRRSRGKQKAPTKVSTTLRLDRDVLERFKQSGPGWQSRMNEALRAAAGI</sequence>
<keyword evidence="3" id="KW-1185">Reference proteome</keyword>
<feature type="region of interest" description="Disordered" evidence="1">
    <location>
        <begin position="15"/>
        <end position="42"/>
    </location>
</feature>
<proteinExistence type="predicted"/>
<name>A0ABT9A1R4_9SPHN</name>
<comment type="caution">
    <text evidence="2">The sequence shown here is derived from an EMBL/GenBank/DDBJ whole genome shotgun (WGS) entry which is preliminary data.</text>
</comment>
<organism evidence="2 3">
    <name type="scientific">Sphingomonas immobilis</name>
    <dbReference type="NCBI Taxonomy" id="3063997"/>
    <lineage>
        <taxon>Bacteria</taxon>
        <taxon>Pseudomonadati</taxon>
        <taxon>Pseudomonadota</taxon>
        <taxon>Alphaproteobacteria</taxon>
        <taxon>Sphingomonadales</taxon>
        <taxon>Sphingomonadaceae</taxon>
        <taxon>Sphingomonas</taxon>
    </lineage>
</organism>
<reference evidence="2" key="1">
    <citation type="submission" date="2023-07" db="EMBL/GenBank/DDBJ databases">
        <authorList>
            <person name="Kim M.K."/>
        </authorList>
    </citation>
    <scope>NUCLEOTIDE SEQUENCE</scope>
    <source>
        <strain evidence="2">CA1-15</strain>
    </source>
</reference>
<dbReference type="Pfam" id="PF14384">
    <property type="entry name" value="BrnA_antitoxin"/>
    <property type="match status" value="1"/>
</dbReference>
<gene>
    <name evidence="2" type="ORF">Q5H94_14275</name>
</gene>
<evidence type="ECO:0000313" key="2">
    <source>
        <dbReference type="EMBL" id="MDO7843498.1"/>
    </source>
</evidence>
<protein>
    <submittedName>
        <fullName evidence="2">BrnA antitoxin family protein</fullName>
    </submittedName>
</protein>
<dbReference type="InterPro" id="IPR025528">
    <property type="entry name" value="BrnA_antitoxin"/>
</dbReference>
<evidence type="ECO:0000256" key="1">
    <source>
        <dbReference type="SAM" id="MobiDB-lite"/>
    </source>
</evidence>
<dbReference type="Proteomes" id="UP001176468">
    <property type="component" value="Unassembled WGS sequence"/>
</dbReference>
<evidence type="ECO:0000313" key="3">
    <source>
        <dbReference type="Proteomes" id="UP001176468"/>
    </source>
</evidence>
<accession>A0ABT9A1R4</accession>
<dbReference type="EMBL" id="JAUQSZ010000010">
    <property type="protein sequence ID" value="MDO7843498.1"/>
    <property type="molecule type" value="Genomic_DNA"/>
</dbReference>